<evidence type="ECO:0000256" key="3">
    <source>
        <dbReference type="PROSITE-ProRule" id="PRU00708"/>
    </source>
</evidence>
<comment type="caution">
    <text evidence="4">The sequence shown here is derived from an EMBL/GenBank/DDBJ whole genome shotgun (WGS) entry which is preliminary data.</text>
</comment>
<accession>A0A498K285</accession>
<comment type="similarity">
    <text evidence="1">Belongs to the PPR family. P subfamily.</text>
</comment>
<protein>
    <recommendedName>
        <fullName evidence="6">Pentacotripeptide-repeat region of PRORP domain-containing protein</fullName>
    </recommendedName>
</protein>
<keyword evidence="5" id="KW-1185">Reference proteome</keyword>
<dbReference type="Pfam" id="PF12854">
    <property type="entry name" value="PPR_1"/>
    <property type="match status" value="1"/>
</dbReference>
<evidence type="ECO:0000313" key="5">
    <source>
        <dbReference type="Proteomes" id="UP000290289"/>
    </source>
</evidence>
<sequence>MLSMVSHPHHTPNPITSACFCSKDLHFPVFPAFSPPRPAPNPFFPLLFNPYHHLSPPLPPNFTPQQLLDAIRRQNDESSVLRLFCWASKQANFTPDSTVYEEVLRKLGRVGSFESMRSILDEMKLVGCSISSGTFFIFIQSYAAFDLYEEILGVVEMMEGQFGCKPDTHFYNFLLNVIVEGNKLKLVETANSVACLVEELSRIAHQIRPALLLIDEMSNQGLHPDEKTFTTLMQGYIEKGDMKGALKMRDQMVAHGCLSMNVTVNVLVNGFCKEGRVEEAFSFIEKMLDESFSPDQFTFNTLVKGRVQVASRLLRSLQMKGLVPSP</sequence>
<feature type="repeat" description="PPR" evidence="3">
    <location>
        <begin position="225"/>
        <end position="259"/>
    </location>
</feature>
<dbReference type="EMBL" id="RDQH01000330">
    <property type="protein sequence ID" value="RXI02289.1"/>
    <property type="molecule type" value="Genomic_DNA"/>
</dbReference>
<dbReference type="PROSITE" id="PS51375">
    <property type="entry name" value="PPR"/>
    <property type="match status" value="2"/>
</dbReference>
<gene>
    <name evidence="4" type="ORF">DVH24_026819</name>
</gene>
<dbReference type="Pfam" id="PF13812">
    <property type="entry name" value="PPR_3"/>
    <property type="match status" value="1"/>
</dbReference>
<evidence type="ECO:0000256" key="1">
    <source>
        <dbReference type="ARBA" id="ARBA00007626"/>
    </source>
</evidence>
<dbReference type="InterPro" id="IPR050667">
    <property type="entry name" value="PPR-containing_protein"/>
</dbReference>
<dbReference type="PANTHER" id="PTHR47939">
    <property type="entry name" value="MEMBRANE-ASSOCIATED SALT-INDUCIBLE PROTEIN-LIKE"/>
    <property type="match status" value="1"/>
</dbReference>
<proteinExistence type="inferred from homology"/>
<dbReference type="InterPro" id="IPR011990">
    <property type="entry name" value="TPR-like_helical_dom_sf"/>
</dbReference>
<dbReference type="Gene3D" id="1.25.40.10">
    <property type="entry name" value="Tetratricopeptide repeat domain"/>
    <property type="match status" value="2"/>
</dbReference>
<keyword evidence="2" id="KW-0677">Repeat</keyword>
<reference evidence="4 5" key="1">
    <citation type="submission" date="2018-10" db="EMBL/GenBank/DDBJ databases">
        <title>A high-quality apple genome assembly.</title>
        <authorList>
            <person name="Hu J."/>
        </authorList>
    </citation>
    <scope>NUCLEOTIDE SEQUENCE [LARGE SCALE GENOMIC DNA]</scope>
    <source>
        <strain evidence="5">cv. HFTH1</strain>
        <tissue evidence="4">Young leaf</tissue>
    </source>
</reference>
<dbReference type="Proteomes" id="UP000290289">
    <property type="component" value="Chromosome 4"/>
</dbReference>
<dbReference type="AlphaFoldDB" id="A0A498K285"/>
<evidence type="ECO:0008006" key="6">
    <source>
        <dbReference type="Google" id="ProtNLM"/>
    </source>
</evidence>
<evidence type="ECO:0000313" key="4">
    <source>
        <dbReference type="EMBL" id="RXI02289.1"/>
    </source>
</evidence>
<dbReference type="PANTHER" id="PTHR47939:SF1">
    <property type="entry name" value="OS04G0684500 PROTEIN"/>
    <property type="match status" value="1"/>
</dbReference>
<evidence type="ECO:0000256" key="2">
    <source>
        <dbReference type="ARBA" id="ARBA00022737"/>
    </source>
</evidence>
<dbReference type="Pfam" id="PF13041">
    <property type="entry name" value="PPR_2"/>
    <property type="match status" value="1"/>
</dbReference>
<name>A0A498K285_MALDO</name>
<dbReference type="InterPro" id="IPR002885">
    <property type="entry name" value="PPR_rpt"/>
</dbReference>
<dbReference type="NCBIfam" id="TIGR00756">
    <property type="entry name" value="PPR"/>
    <property type="match status" value="2"/>
</dbReference>
<organism evidence="4 5">
    <name type="scientific">Malus domestica</name>
    <name type="common">Apple</name>
    <name type="synonym">Pyrus malus</name>
    <dbReference type="NCBI Taxonomy" id="3750"/>
    <lineage>
        <taxon>Eukaryota</taxon>
        <taxon>Viridiplantae</taxon>
        <taxon>Streptophyta</taxon>
        <taxon>Embryophyta</taxon>
        <taxon>Tracheophyta</taxon>
        <taxon>Spermatophyta</taxon>
        <taxon>Magnoliopsida</taxon>
        <taxon>eudicotyledons</taxon>
        <taxon>Gunneridae</taxon>
        <taxon>Pentapetalae</taxon>
        <taxon>rosids</taxon>
        <taxon>fabids</taxon>
        <taxon>Rosales</taxon>
        <taxon>Rosaceae</taxon>
        <taxon>Amygdaloideae</taxon>
        <taxon>Maleae</taxon>
        <taxon>Malus</taxon>
    </lineage>
</organism>
<feature type="repeat" description="PPR" evidence="3">
    <location>
        <begin position="260"/>
        <end position="294"/>
    </location>
</feature>